<evidence type="ECO:0000313" key="3">
    <source>
        <dbReference type="Proteomes" id="UP000041314"/>
    </source>
</evidence>
<gene>
    <name evidence="2" type="ORF">ERS008198_04099</name>
</gene>
<feature type="region of interest" description="Disordered" evidence="1">
    <location>
        <begin position="77"/>
        <end position="119"/>
    </location>
</feature>
<evidence type="ECO:0000313" key="2">
    <source>
        <dbReference type="EMBL" id="CNV00463.1"/>
    </source>
</evidence>
<dbReference type="EMBL" id="CQPA01000048">
    <property type="protein sequence ID" value="CNV00463.1"/>
    <property type="molecule type" value="Genomic_DNA"/>
</dbReference>
<evidence type="ECO:0000256" key="1">
    <source>
        <dbReference type="SAM" id="MobiDB-lite"/>
    </source>
</evidence>
<accession>A0A655E456</accession>
<dbReference type="Proteomes" id="UP000041314">
    <property type="component" value="Unassembled WGS sequence"/>
</dbReference>
<sequence>MIQRFAKQAFGCRVNRFLIGIRQRLRQPVIDEKFFPEATTLAHRGKLLFHSGAELPGIARDLPQMLRQQRFQFLAQQTRQHRGGAARGDGDHQRRAVNNGGHDKAGGFRRIHHVAKDTA</sequence>
<organism evidence="2 3">
    <name type="scientific">Salmonella enterica subsp. enterica serovar Bovismorbificans</name>
    <dbReference type="NCBI Taxonomy" id="58097"/>
    <lineage>
        <taxon>Bacteria</taxon>
        <taxon>Pseudomonadati</taxon>
        <taxon>Pseudomonadota</taxon>
        <taxon>Gammaproteobacteria</taxon>
        <taxon>Enterobacterales</taxon>
        <taxon>Enterobacteriaceae</taxon>
        <taxon>Salmonella</taxon>
    </lineage>
</organism>
<proteinExistence type="predicted"/>
<protein>
    <submittedName>
        <fullName evidence="2">Uncharacterized protein</fullName>
    </submittedName>
</protein>
<name>A0A655E456_SALET</name>
<dbReference type="AlphaFoldDB" id="A0A655E456"/>
<reference evidence="2 3" key="1">
    <citation type="submission" date="2015-03" db="EMBL/GenBank/DDBJ databases">
        <authorList>
            <consortium name="Pathogen Informatics"/>
        </authorList>
    </citation>
    <scope>NUCLEOTIDE SEQUENCE [LARGE SCALE GENOMIC DNA]</scope>
    <source>
        <strain evidence="2 3">A1104</strain>
    </source>
</reference>